<evidence type="ECO:0000256" key="5">
    <source>
        <dbReference type="ARBA" id="ARBA00023136"/>
    </source>
</evidence>
<keyword evidence="4" id="KW-1133">Transmembrane helix</keyword>
<accession>A0A8J4WPE3</accession>
<reference evidence="10" key="1">
    <citation type="submission" date="2020-07" db="EMBL/GenBank/DDBJ databases">
        <title>Clarias magur genome sequencing, assembly and annotation.</title>
        <authorList>
            <person name="Kushwaha B."/>
            <person name="Kumar R."/>
            <person name="Das P."/>
            <person name="Joshi C.G."/>
            <person name="Kumar D."/>
            <person name="Nagpure N.S."/>
            <person name="Pandey M."/>
            <person name="Agarwal S."/>
            <person name="Srivastava S."/>
            <person name="Singh M."/>
            <person name="Sahoo L."/>
            <person name="Jayasankar P."/>
            <person name="Meher P.K."/>
            <person name="Koringa P.G."/>
            <person name="Iquebal M.A."/>
            <person name="Das S.P."/>
            <person name="Bit A."/>
            <person name="Patnaik S."/>
            <person name="Patel N."/>
            <person name="Shah T.M."/>
            <person name="Hinsu A."/>
            <person name="Jena J.K."/>
        </authorList>
    </citation>
    <scope>NUCLEOTIDE SEQUENCE</scope>
    <source>
        <strain evidence="10">CIFAMagur01</strain>
        <tissue evidence="10">Testis</tissue>
    </source>
</reference>
<dbReference type="InterPro" id="IPR031437">
    <property type="entry name" value="Ig_TMEM132_4th"/>
</dbReference>
<keyword evidence="3 10" id="KW-0812">Transmembrane</keyword>
<dbReference type="Pfam" id="PF23487">
    <property type="entry name" value="Ig_TMEM132_6th"/>
    <property type="match status" value="1"/>
</dbReference>
<comment type="caution">
    <text evidence="10">The sequence shown here is derived from an EMBL/GenBank/DDBJ whole genome shotgun (WGS) entry which is preliminary data.</text>
</comment>
<dbReference type="Proteomes" id="UP000727407">
    <property type="component" value="Unassembled WGS sequence"/>
</dbReference>
<dbReference type="Pfam" id="PF16070">
    <property type="entry name" value="Ig_TMEM132_4th"/>
    <property type="match status" value="1"/>
</dbReference>
<evidence type="ECO:0000256" key="6">
    <source>
        <dbReference type="SAM" id="MobiDB-lite"/>
    </source>
</evidence>
<dbReference type="OrthoDB" id="10026202at2759"/>
<dbReference type="InterPro" id="IPR055424">
    <property type="entry name" value="Ig_TMEM132_6th"/>
</dbReference>
<evidence type="ECO:0000256" key="3">
    <source>
        <dbReference type="ARBA" id="ARBA00022692"/>
    </source>
</evidence>
<feature type="domain" description="Transmembrane protein family 132 fourth" evidence="7">
    <location>
        <begin position="2"/>
        <end position="91"/>
    </location>
</feature>
<dbReference type="InterPro" id="IPR055423">
    <property type="entry name" value="Ig_TMEM132_5th"/>
</dbReference>
<dbReference type="Pfam" id="PF23486">
    <property type="entry name" value="Ig_TMEM132_5th"/>
    <property type="match status" value="1"/>
</dbReference>
<comment type="subcellular location">
    <subcellularLocation>
        <location evidence="1">Membrane</location>
        <topology evidence="1">Single-pass type I membrane protein</topology>
    </subcellularLocation>
</comment>
<comment type="similarity">
    <text evidence="2">Belongs to the TMEM132 family.</text>
</comment>
<evidence type="ECO:0000259" key="7">
    <source>
        <dbReference type="Pfam" id="PF16070"/>
    </source>
</evidence>
<name>A0A8J4WPE3_CLAMG</name>
<keyword evidence="11" id="KW-1185">Reference proteome</keyword>
<dbReference type="PANTHER" id="PTHR13388:SF26">
    <property type="entry name" value="SI:DKEY-1D7.3"/>
    <property type="match status" value="1"/>
</dbReference>
<organism evidence="10 11">
    <name type="scientific">Clarias magur</name>
    <name type="common">Asian catfish</name>
    <name type="synonym">Macropteronotus magur</name>
    <dbReference type="NCBI Taxonomy" id="1594786"/>
    <lineage>
        <taxon>Eukaryota</taxon>
        <taxon>Metazoa</taxon>
        <taxon>Chordata</taxon>
        <taxon>Craniata</taxon>
        <taxon>Vertebrata</taxon>
        <taxon>Euteleostomi</taxon>
        <taxon>Actinopterygii</taxon>
        <taxon>Neopterygii</taxon>
        <taxon>Teleostei</taxon>
        <taxon>Ostariophysi</taxon>
        <taxon>Siluriformes</taxon>
        <taxon>Clariidae</taxon>
        <taxon>Clarias</taxon>
    </lineage>
</organism>
<evidence type="ECO:0000256" key="4">
    <source>
        <dbReference type="ARBA" id="ARBA00022989"/>
    </source>
</evidence>
<dbReference type="PANTHER" id="PTHR13388">
    <property type="entry name" value="DETONATOR, ISOFORM E"/>
    <property type="match status" value="1"/>
</dbReference>
<gene>
    <name evidence="10" type="ORF">DAT39_023264</name>
</gene>
<proteinExistence type="inferred from homology"/>
<feature type="non-terminal residue" evidence="10">
    <location>
        <position position="1"/>
    </location>
</feature>
<feature type="non-terminal residue" evidence="10">
    <location>
        <position position="272"/>
    </location>
</feature>
<evidence type="ECO:0000256" key="1">
    <source>
        <dbReference type="ARBA" id="ARBA00004479"/>
    </source>
</evidence>
<dbReference type="EMBL" id="QNUK01001536">
    <property type="protein sequence ID" value="KAF5880234.1"/>
    <property type="molecule type" value="Genomic_DNA"/>
</dbReference>
<sequence>NSDLLNTAVLNGKMVSMPVKVLGVETDGSISDITNSTRCSSADEDTLKVSERCDYVFMNGKETRGRVRMTLNFTYSYLSAQMEVSVWMPRLPLQINIADPELSQIKGWRIPVSSGNQRPSWDSEEDNEQKGRGCRTQYQHSQIEVLTAFMAEMSDSSSSSLEHFLGPEWLVDVTRLVRYSLKVGDTSIAQLHRETVLSGRAPGVTTIQVISPLSDSVLGERMVQVLDDKVSITDLSIQLVSDLSLSFQLSPGSERAITATVTTQDTMHNPKQ</sequence>
<dbReference type="InterPro" id="IPR026307">
    <property type="entry name" value="TMEM132"/>
</dbReference>
<evidence type="ECO:0000259" key="9">
    <source>
        <dbReference type="Pfam" id="PF23487"/>
    </source>
</evidence>
<feature type="region of interest" description="Disordered" evidence="6">
    <location>
        <begin position="109"/>
        <end position="134"/>
    </location>
</feature>
<feature type="domain" description="Transmembrane protein TMEM132 fifth" evidence="8">
    <location>
        <begin position="94"/>
        <end position="230"/>
    </location>
</feature>
<evidence type="ECO:0000256" key="2">
    <source>
        <dbReference type="ARBA" id="ARBA00006166"/>
    </source>
</evidence>
<evidence type="ECO:0000313" key="11">
    <source>
        <dbReference type="Proteomes" id="UP000727407"/>
    </source>
</evidence>
<evidence type="ECO:0000313" key="10">
    <source>
        <dbReference type="EMBL" id="KAF5880234.1"/>
    </source>
</evidence>
<feature type="domain" description="Transmembrane protein TMEM132 sixth" evidence="9">
    <location>
        <begin position="231"/>
        <end position="272"/>
    </location>
</feature>
<protein>
    <submittedName>
        <fullName evidence="10">Transmembrane protein</fullName>
    </submittedName>
</protein>
<dbReference type="AlphaFoldDB" id="A0A8J4WPE3"/>
<dbReference type="GO" id="GO:0016020">
    <property type="term" value="C:membrane"/>
    <property type="evidence" value="ECO:0007669"/>
    <property type="project" value="UniProtKB-SubCell"/>
</dbReference>
<keyword evidence="5" id="KW-0472">Membrane</keyword>
<evidence type="ECO:0000259" key="8">
    <source>
        <dbReference type="Pfam" id="PF23486"/>
    </source>
</evidence>